<dbReference type="GO" id="GO:0005524">
    <property type="term" value="F:ATP binding"/>
    <property type="evidence" value="ECO:0007669"/>
    <property type="project" value="UniProtKB-KW"/>
</dbReference>
<evidence type="ECO:0000256" key="11">
    <source>
        <dbReference type="ARBA" id="ARBA00047904"/>
    </source>
</evidence>
<dbReference type="NCBIfam" id="NF003483">
    <property type="entry name" value="PRK05159.1"/>
    <property type="match status" value="1"/>
</dbReference>
<dbReference type="InterPro" id="IPR004364">
    <property type="entry name" value="Aa-tRNA-synt_II"/>
</dbReference>
<dbReference type="AlphaFoldDB" id="A0AAU9J5P5"/>
<evidence type="ECO:0000256" key="2">
    <source>
        <dbReference type="ARBA" id="ARBA00005312"/>
    </source>
</evidence>
<dbReference type="InterPro" id="IPR006195">
    <property type="entry name" value="aa-tRNA-synth_II"/>
</dbReference>
<dbReference type="InterPro" id="IPR012340">
    <property type="entry name" value="NA-bd_OB-fold"/>
</dbReference>
<comment type="caution">
    <text evidence="13">The sequence shown here is derived from an EMBL/GenBank/DDBJ whole genome shotgun (WGS) entry which is preliminary data.</text>
</comment>
<dbReference type="SUPFAM" id="SSF50249">
    <property type="entry name" value="Nucleic acid-binding proteins"/>
    <property type="match status" value="1"/>
</dbReference>
<gene>
    <name evidence="13" type="ORF">BSTOLATCC_MIC31680</name>
</gene>
<comment type="similarity">
    <text evidence="2">Belongs to the class-II aminoacyl-tRNA synthetase family. Type 2 subfamily.</text>
</comment>
<dbReference type="Proteomes" id="UP001162131">
    <property type="component" value="Unassembled WGS sequence"/>
</dbReference>
<dbReference type="GO" id="GO:0006422">
    <property type="term" value="P:aspartyl-tRNA aminoacylation"/>
    <property type="evidence" value="ECO:0007669"/>
    <property type="project" value="InterPro"/>
</dbReference>
<evidence type="ECO:0000259" key="12">
    <source>
        <dbReference type="PROSITE" id="PS50862"/>
    </source>
</evidence>
<keyword evidence="6" id="KW-0547">Nucleotide-binding</keyword>
<dbReference type="PROSITE" id="PS50862">
    <property type="entry name" value="AA_TRNA_LIGASE_II"/>
    <property type="match status" value="1"/>
</dbReference>
<dbReference type="Pfam" id="PF01336">
    <property type="entry name" value="tRNA_anti-codon"/>
    <property type="match status" value="1"/>
</dbReference>
<keyword evidence="7" id="KW-0067">ATP-binding</keyword>
<dbReference type="InterPro" id="IPR045864">
    <property type="entry name" value="aa-tRNA-synth_II/BPL/LPL"/>
</dbReference>
<dbReference type="GO" id="GO:0004815">
    <property type="term" value="F:aspartate-tRNA ligase activity"/>
    <property type="evidence" value="ECO:0007669"/>
    <property type="project" value="UniProtKB-EC"/>
</dbReference>
<dbReference type="NCBIfam" id="TIGR00458">
    <property type="entry name" value="aspS_nondisc"/>
    <property type="match status" value="1"/>
</dbReference>
<keyword evidence="8" id="KW-0648">Protein biosynthesis</keyword>
<evidence type="ECO:0000256" key="3">
    <source>
        <dbReference type="ARBA" id="ARBA00012841"/>
    </source>
</evidence>
<evidence type="ECO:0000313" key="13">
    <source>
        <dbReference type="EMBL" id="CAG9322554.1"/>
    </source>
</evidence>
<dbReference type="InterPro" id="IPR004523">
    <property type="entry name" value="Asp-tRNA_synthase_2"/>
</dbReference>
<dbReference type="InterPro" id="IPR004365">
    <property type="entry name" value="NA-bd_OB_tRNA"/>
</dbReference>
<dbReference type="EMBL" id="CAJZBQ010000032">
    <property type="protein sequence ID" value="CAG9322554.1"/>
    <property type="molecule type" value="Genomic_DNA"/>
</dbReference>
<dbReference type="EC" id="6.1.1.12" evidence="3"/>
<evidence type="ECO:0000256" key="4">
    <source>
        <dbReference type="ARBA" id="ARBA00022490"/>
    </source>
</evidence>
<accession>A0AAU9J5P5</accession>
<keyword evidence="5" id="KW-0436">Ligase</keyword>
<protein>
    <recommendedName>
        <fullName evidence="3">aspartate--tRNA ligase</fullName>
        <ecNumber evidence="3">6.1.1.12</ecNumber>
    </recommendedName>
    <alternativeName>
        <fullName evidence="10">Aspartyl-tRNA synthetase</fullName>
    </alternativeName>
</protein>
<dbReference type="PANTHER" id="PTHR43450:SF1">
    <property type="entry name" value="ASPARTATE--TRNA LIGASE, CYTOPLASMIC"/>
    <property type="match status" value="1"/>
</dbReference>
<dbReference type="Gene3D" id="3.30.930.10">
    <property type="entry name" value="Bira Bifunctional Protein, Domain 2"/>
    <property type="match status" value="1"/>
</dbReference>
<dbReference type="HAMAP" id="MF_02075">
    <property type="entry name" value="Asp_tRNA_synth_type2"/>
    <property type="match status" value="1"/>
</dbReference>
<evidence type="ECO:0000256" key="9">
    <source>
        <dbReference type="ARBA" id="ARBA00023146"/>
    </source>
</evidence>
<dbReference type="FunFam" id="3.30.930.10:FF:000013">
    <property type="entry name" value="Aspartate--tRNA ligase, cytoplasmic"/>
    <property type="match status" value="1"/>
</dbReference>
<dbReference type="InterPro" id="IPR002312">
    <property type="entry name" value="Asp/Asn-tRNA-synth_IIb"/>
</dbReference>
<comment type="catalytic activity">
    <reaction evidence="11">
        <text>tRNA(Asp) + L-aspartate + ATP = L-aspartyl-tRNA(Asp) + AMP + diphosphate</text>
        <dbReference type="Rhea" id="RHEA:19649"/>
        <dbReference type="Rhea" id="RHEA-COMP:9660"/>
        <dbReference type="Rhea" id="RHEA-COMP:9678"/>
        <dbReference type="ChEBI" id="CHEBI:29991"/>
        <dbReference type="ChEBI" id="CHEBI:30616"/>
        <dbReference type="ChEBI" id="CHEBI:33019"/>
        <dbReference type="ChEBI" id="CHEBI:78442"/>
        <dbReference type="ChEBI" id="CHEBI:78516"/>
        <dbReference type="ChEBI" id="CHEBI:456215"/>
        <dbReference type="EC" id="6.1.1.12"/>
    </reaction>
</comment>
<evidence type="ECO:0000256" key="8">
    <source>
        <dbReference type="ARBA" id="ARBA00022917"/>
    </source>
</evidence>
<dbReference type="PRINTS" id="PR01042">
    <property type="entry name" value="TRNASYNTHASP"/>
</dbReference>
<evidence type="ECO:0000256" key="7">
    <source>
        <dbReference type="ARBA" id="ARBA00022840"/>
    </source>
</evidence>
<dbReference type="PANTHER" id="PTHR43450">
    <property type="entry name" value="ASPARTYL-TRNA SYNTHETASE"/>
    <property type="match status" value="1"/>
</dbReference>
<dbReference type="Gene3D" id="2.40.50.140">
    <property type="entry name" value="Nucleic acid-binding proteins"/>
    <property type="match status" value="1"/>
</dbReference>
<dbReference type="Pfam" id="PF00152">
    <property type="entry name" value="tRNA-synt_2"/>
    <property type="match status" value="1"/>
</dbReference>
<proteinExistence type="inferred from homology"/>
<sequence length="538" mass="61480">MESEEFGSSVRLFASMVKSDQTNKIYNPKHPPHVERPKAKLTEQAEEVDVSAGNYGALPLIQSVDYTHKRYYSLSELSLSVAEPVWIRARVHNTRFKGKLGFIILRDTVHTFQCTLFLSDQVSRNLLKFASDITKESIIDVYGTLKATSQPVQSCSINNMELETTKVFVVSKSQASLPFQLDDAGQPMTLEQAENERDEDQAEEGGRARVSQKLRLNNRVIDLRLPTNQAIYRVSSGVCQYFREFLIQNGFVEIHTPKLIPGTSEGGTEVFKVDYFGRQACLAQSPQLYKQMAVMGDLERVFEIGPVFRAENSNTHRHLCEFVGLDLEMAIKEHYFEVLEMIHGMFIHIFKGIETHFATELQTIYKQFPFIQPFQYTEKPVWLTFHEAVALLNEAGNPQSVHADFNTATEKQLGAIVKERYHTDFYVVHRYPQEARPFYTMLCADDPEFTNSYDIFMRGEEIISGAQRIHDPAMLRQRAIFKGIDVSTIKDYLDSFKFGAHPHGGCGVGLERVVMLFVGLKNIRWTSMFPRDPKRISP</sequence>
<dbReference type="GO" id="GO:0003723">
    <property type="term" value="F:RNA binding"/>
    <property type="evidence" value="ECO:0007669"/>
    <property type="project" value="TreeGrafter"/>
</dbReference>
<organism evidence="13 14">
    <name type="scientific">Blepharisma stoltei</name>
    <dbReference type="NCBI Taxonomy" id="1481888"/>
    <lineage>
        <taxon>Eukaryota</taxon>
        <taxon>Sar</taxon>
        <taxon>Alveolata</taxon>
        <taxon>Ciliophora</taxon>
        <taxon>Postciliodesmatophora</taxon>
        <taxon>Heterotrichea</taxon>
        <taxon>Heterotrichida</taxon>
        <taxon>Blepharismidae</taxon>
        <taxon>Blepharisma</taxon>
    </lineage>
</organism>
<comment type="subcellular location">
    <subcellularLocation>
        <location evidence="1">Cytoplasm</location>
    </subcellularLocation>
</comment>
<evidence type="ECO:0000256" key="1">
    <source>
        <dbReference type="ARBA" id="ARBA00004496"/>
    </source>
</evidence>
<evidence type="ECO:0000256" key="5">
    <source>
        <dbReference type="ARBA" id="ARBA00022598"/>
    </source>
</evidence>
<evidence type="ECO:0000313" key="14">
    <source>
        <dbReference type="Proteomes" id="UP001162131"/>
    </source>
</evidence>
<dbReference type="SUPFAM" id="SSF55681">
    <property type="entry name" value="Class II aaRS and biotin synthetases"/>
    <property type="match status" value="1"/>
</dbReference>
<dbReference type="GO" id="GO:0005829">
    <property type="term" value="C:cytosol"/>
    <property type="evidence" value="ECO:0007669"/>
    <property type="project" value="TreeGrafter"/>
</dbReference>
<evidence type="ECO:0000256" key="6">
    <source>
        <dbReference type="ARBA" id="ARBA00022741"/>
    </source>
</evidence>
<feature type="domain" description="Aminoacyl-transfer RNA synthetases class-II family profile" evidence="12">
    <location>
        <begin position="232"/>
        <end position="530"/>
    </location>
</feature>
<reference evidence="13" key="1">
    <citation type="submission" date="2021-09" db="EMBL/GenBank/DDBJ databases">
        <authorList>
            <consortium name="AG Swart"/>
            <person name="Singh M."/>
            <person name="Singh A."/>
            <person name="Seah K."/>
            <person name="Emmerich C."/>
        </authorList>
    </citation>
    <scope>NUCLEOTIDE SEQUENCE</scope>
    <source>
        <strain evidence="13">ATCC30299</strain>
    </source>
</reference>
<dbReference type="CDD" id="cd00776">
    <property type="entry name" value="AsxRS_core"/>
    <property type="match status" value="1"/>
</dbReference>
<dbReference type="GO" id="GO:0017101">
    <property type="term" value="C:aminoacyl-tRNA synthetase multienzyme complex"/>
    <property type="evidence" value="ECO:0007669"/>
    <property type="project" value="TreeGrafter"/>
</dbReference>
<keyword evidence="4" id="KW-0963">Cytoplasm</keyword>
<evidence type="ECO:0000256" key="10">
    <source>
        <dbReference type="ARBA" id="ARBA00033155"/>
    </source>
</evidence>
<keyword evidence="14" id="KW-1185">Reference proteome</keyword>
<keyword evidence="9" id="KW-0030">Aminoacyl-tRNA synthetase</keyword>
<name>A0AAU9J5P5_9CILI</name>
<dbReference type="CDD" id="cd04320">
    <property type="entry name" value="AspRS_cyto_N"/>
    <property type="match status" value="1"/>
</dbReference>